<proteinExistence type="inferred from homology"/>
<comment type="pathway">
    <text evidence="4">Cofactor biosynthesis; adenosylcobalamin biosynthesis; adenosylcobalamin from cob(II)yrinate a,c-diamide: step 2/7.</text>
</comment>
<keyword evidence="2 4" id="KW-0547">Nucleotide-binding</keyword>
<dbReference type="EMBL" id="AP025637">
    <property type="protein sequence ID" value="BDG73614.1"/>
    <property type="molecule type" value="Genomic_DNA"/>
</dbReference>
<dbReference type="InterPro" id="IPR036451">
    <property type="entry name" value="CblAdoTrfase-like_sf"/>
</dbReference>
<dbReference type="Proteomes" id="UP000831327">
    <property type="component" value="Chromosome"/>
</dbReference>
<feature type="domain" description="Cobalamin adenosyltransferase-like" evidence="6">
    <location>
        <begin position="58"/>
        <end position="217"/>
    </location>
</feature>
<evidence type="ECO:0000256" key="2">
    <source>
        <dbReference type="ARBA" id="ARBA00022741"/>
    </source>
</evidence>
<evidence type="ECO:0000256" key="3">
    <source>
        <dbReference type="ARBA" id="ARBA00022840"/>
    </source>
</evidence>
<dbReference type="SUPFAM" id="SSF89028">
    <property type="entry name" value="Cobalamin adenosyltransferase-like"/>
    <property type="match status" value="1"/>
</dbReference>
<sequence length="235" mass="24922">MDAARRQARPRTGGAHVAHGVRRRDPLRAGAALAARHQHAITGARDQETAAMVKLDVITTRGGDAGETSLGDGQRVRKDALRVEAFGTVDEANAALGLVRLHADAQADAMLARIQNELFDVGADLCVPGEAGARLRVSNTQSARLEAEIVEMNGALPALKSFVLPAGCAAAAHAHVARTVVRRAERLVVTLAAQEEVNPAVVRYLNRLSDHLFVLSRRFNAAAGGDVMWVPGATR</sequence>
<protein>
    <recommendedName>
        <fullName evidence="4">Corrinoid adenosyltransferase</fullName>
        <ecNumber evidence="4">2.5.1.17</ecNumber>
    </recommendedName>
    <alternativeName>
        <fullName evidence="4">Cob(II)alamin adenosyltransferase</fullName>
    </alternativeName>
    <alternativeName>
        <fullName evidence="4">Cob(II)yrinic acid a,c-diamide adenosyltransferase</fullName>
    </alternativeName>
    <alternativeName>
        <fullName evidence="4">Cobinamide/cobalamin adenosyltransferase</fullName>
    </alternativeName>
</protein>
<evidence type="ECO:0000256" key="1">
    <source>
        <dbReference type="ARBA" id="ARBA00022679"/>
    </source>
</evidence>
<dbReference type="InterPro" id="IPR016030">
    <property type="entry name" value="CblAdoTrfase-like"/>
</dbReference>
<evidence type="ECO:0000313" key="7">
    <source>
        <dbReference type="EMBL" id="BDG73614.1"/>
    </source>
</evidence>
<keyword evidence="8" id="KW-1185">Reference proteome</keyword>
<accession>A0ABM7Y6G4</accession>
<evidence type="ECO:0000256" key="5">
    <source>
        <dbReference type="SAM" id="MobiDB-lite"/>
    </source>
</evidence>
<organism evidence="7 8">
    <name type="scientific">Roseomonas fluvialis</name>
    <dbReference type="NCBI Taxonomy" id="1750527"/>
    <lineage>
        <taxon>Bacteria</taxon>
        <taxon>Pseudomonadati</taxon>
        <taxon>Pseudomonadota</taxon>
        <taxon>Alphaproteobacteria</taxon>
        <taxon>Acetobacterales</taxon>
        <taxon>Roseomonadaceae</taxon>
        <taxon>Roseomonas</taxon>
    </lineage>
</organism>
<evidence type="ECO:0000313" key="8">
    <source>
        <dbReference type="Proteomes" id="UP000831327"/>
    </source>
</evidence>
<gene>
    <name evidence="7" type="ORF">Rmf_35430</name>
</gene>
<dbReference type="EC" id="2.5.1.17" evidence="4"/>
<dbReference type="Pfam" id="PF01923">
    <property type="entry name" value="Cob_adeno_trans"/>
    <property type="match status" value="1"/>
</dbReference>
<feature type="region of interest" description="Disordered" evidence="5">
    <location>
        <begin position="1"/>
        <end position="21"/>
    </location>
</feature>
<evidence type="ECO:0000256" key="4">
    <source>
        <dbReference type="RuleBase" id="RU366026"/>
    </source>
</evidence>
<comment type="similarity">
    <text evidence="4">Belongs to the Cob(I)alamin adenosyltransferase family.</text>
</comment>
<dbReference type="PANTHER" id="PTHR12213:SF0">
    <property type="entry name" value="CORRINOID ADENOSYLTRANSFERASE MMAB"/>
    <property type="match status" value="1"/>
</dbReference>
<keyword evidence="4" id="KW-0169">Cobalamin biosynthesis</keyword>
<dbReference type="InterPro" id="IPR029499">
    <property type="entry name" value="PduO-typ"/>
</dbReference>
<keyword evidence="1 4" id="KW-0808">Transferase</keyword>
<dbReference type="NCBIfam" id="TIGR00636">
    <property type="entry name" value="PduO_Nterm"/>
    <property type="match status" value="1"/>
</dbReference>
<evidence type="ECO:0000259" key="6">
    <source>
        <dbReference type="Pfam" id="PF01923"/>
    </source>
</evidence>
<name>A0ABM7Y6G4_9PROT</name>
<reference evidence="7 8" key="1">
    <citation type="journal article" date="2016" name="Microbes Environ.">
        <title>Phylogenetically diverse aerobic anoxygenic phototrophic bacteria isolated from epilithic biofilms in Tama river, Japan.</title>
        <authorList>
            <person name="Hirose S."/>
            <person name="Matsuura K."/>
            <person name="Haruta S."/>
        </authorList>
    </citation>
    <scope>NUCLEOTIDE SEQUENCE [LARGE SCALE GENOMIC DNA]</scope>
    <source>
        <strain evidence="7 8">S08</strain>
    </source>
</reference>
<dbReference type="Gene3D" id="1.20.1200.10">
    <property type="entry name" value="Cobalamin adenosyltransferase-like"/>
    <property type="match status" value="1"/>
</dbReference>
<dbReference type="PANTHER" id="PTHR12213">
    <property type="entry name" value="CORRINOID ADENOSYLTRANSFERASE"/>
    <property type="match status" value="1"/>
</dbReference>
<comment type="catalytic activity">
    <reaction evidence="4">
        <text>2 cob(II)alamin + reduced [electron-transfer flavoprotein] + 2 ATP = 2 adenosylcob(III)alamin + 2 triphosphate + oxidized [electron-transfer flavoprotein] + 3 H(+)</text>
        <dbReference type="Rhea" id="RHEA:28671"/>
        <dbReference type="Rhea" id="RHEA-COMP:10685"/>
        <dbReference type="Rhea" id="RHEA-COMP:10686"/>
        <dbReference type="ChEBI" id="CHEBI:15378"/>
        <dbReference type="ChEBI" id="CHEBI:16304"/>
        <dbReference type="ChEBI" id="CHEBI:18036"/>
        <dbReference type="ChEBI" id="CHEBI:18408"/>
        <dbReference type="ChEBI" id="CHEBI:30616"/>
        <dbReference type="ChEBI" id="CHEBI:57692"/>
        <dbReference type="ChEBI" id="CHEBI:58307"/>
        <dbReference type="EC" id="2.5.1.17"/>
    </reaction>
</comment>
<keyword evidence="3 4" id="KW-0067">ATP-binding</keyword>
<comment type="catalytic activity">
    <reaction evidence="4">
        <text>2 cob(II)yrinate a,c diamide + reduced [electron-transfer flavoprotein] + 2 ATP = 2 adenosylcob(III)yrinate a,c-diamide + 2 triphosphate + oxidized [electron-transfer flavoprotein] + 3 H(+)</text>
        <dbReference type="Rhea" id="RHEA:11528"/>
        <dbReference type="Rhea" id="RHEA-COMP:10685"/>
        <dbReference type="Rhea" id="RHEA-COMP:10686"/>
        <dbReference type="ChEBI" id="CHEBI:15378"/>
        <dbReference type="ChEBI" id="CHEBI:18036"/>
        <dbReference type="ChEBI" id="CHEBI:30616"/>
        <dbReference type="ChEBI" id="CHEBI:57692"/>
        <dbReference type="ChEBI" id="CHEBI:58307"/>
        <dbReference type="ChEBI" id="CHEBI:58503"/>
        <dbReference type="ChEBI" id="CHEBI:58537"/>
        <dbReference type="EC" id="2.5.1.17"/>
    </reaction>
</comment>